<protein>
    <recommendedName>
        <fullName evidence="12">Abscisic acid G-protein coupled receptor-like domain-containing protein</fullName>
    </recommendedName>
</protein>
<organism evidence="10 11">
    <name type="scientific">Jaminaea rosea</name>
    <dbReference type="NCBI Taxonomy" id="1569628"/>
    <lineage>
        <taxon>Eukaryota</taxon>
        <taxon>Fungi</taxon>
        <taxon>Dikarya</taxon>
        <taxon>Basidiomycota</taxon>
        <taxon>Ustilaginomycotina</taxon>
        <taxon>Exobasidiomycetes</taxon>
        <taxon>Microstromatales</taxon>
        <taxon>Microstromatales incertae sedis</taxon>
        <taxon>Jaminaea</taxon>
    </lineage>
</organism>
<evidence type="ECO:0000256" key="1">
    <source>
        <dbReference type="ARBA" id="ARBA00004141"/>
    </source>
</evidence>
<feature type="transmembrane region" description="Helical" evidence="7">
    <location>
        <begin position="181"/>
        <end position="200"/>
    </location>
</feature>
<evidence type="ECO:0000259" key="8">
    <source>
        <dbReference type="Pfam" id="PF12430"/>
    </source>
</evidence>
<dbReference type="InterPro" id="IPR025969">
    <property type="entry name" value="ABA_GPCR_dom"/>
</dbReference>
<feature type="transmembrane region" description="Helical" evidence="7">
    <location>
        <begin position="108"/>
        <end position="131"/>
    </location>
</feature>
<dbReference type="GeneID" id="37030289"/>
<name>A0A316UNZ9_9BASI</name>
<dbReference type="GO" id="GO:0016020">
    <property type="term" value="C:membrane"/>
    <property type="evidence" value="ECO:0007669"/>
    <property type="project" value="UniProtKB-SubCell"/>
</dbReference>
<keyword evidence="3 7" id="KW-1133">Transmembrane helix</keyword>
<feature type="transmembrane region" description="Helical" evidence="7">
    <location>
        <begin position="220"/>
        <end position="241"/>
    </location>
</feature>
<feature type="transmembrane region" description="Helical" evidence="7">
    <location>
        <begin position="369"/>
        <end position="390"/>
    </location>
</feature>
<evidence type="ECO:0000256" key="4">
    <source>
        <dbReference type="ARBA" id="ARBA00023136"/>
    </source>
</evidence>
<dbReference type="EMBL" id="KZ819675">
    <property type="protein sequence ID" value="PWN25633.1"/>
    <property type="molecule type" value="Genomic_DNA"/>
</dbReference>
<feature type="transmembrane region" description="Helical" evidence="7">
    <location>
        <begin position="462"/>
        <end position="482"/>
    </location>
</feature>
<feature type="transmembrane region" description="Helical" evidence="7">
    <location>
        <begin position="523"/>
        <end position="546"/>
    </location>
</feature>
<gene>
    <name evidence="10" type="ORF">BDZ90DRAFT_262279</name>
</gene>
<dbReference type="Proteomes" id="UP000245884">
    <property type="component" value="Unassembled WGS sequence"/>
</dbReference>
<dbReference type="InterPro" id="IPR015672">
    <property type="entry name" value="GPHR/GTG"/>
</dbReference>
<feature type="transmembrane region" description="Helical" evidence="7">
    <location>
        <begin position="6"/>
        <end position="29"/>
    </location>
</feature>
<proteinExistence type="predicted"/>
<sequence>MTSSAYVLVPLVRTGLFIGCRLTLLPWLFGEAKHASLDADDAQENGDSMQNGDAIAMGTLPSPATASRRPKVSLLSAVTPNGTASSSSSSSGDGSLLARVLSTFSPSALLLALSFEEGIILFVLVLMEAMGFERDVLQSQWRWSLFGVVGLAVCLLPLGLSLLLTYTLLPQAGASAIPRRLALSLIPFAAWLLLFLKVPLPSALLTDTTASLLESALARTAVLGVSLIAILSGSGAMGATMDSLDSFLAARGGGGRRRDPSPSDVRSAESSFRKACEDLQRTKREIDRLSSSADAEAGTGGLLGSMGRAFRGGTSKDRELKALNLELGSLSLLAATMRDELDELKARRKEAEYNTTLPGKLWLAIGHAFALYCVTRLLIALLSLLFYNYASATSSSSSPDVLSTLLARWVLQPLLGIPQQDVATWSKQVSLLFVGALILGRLRVVLNVLARFFRAASSGVSTSFLVLFLAEVLVVYLLATLIQLRASLPPSFGDPSATPADSSVSQPSPTSPPLLASLPDFNVVFGSLFDAAFLLSAAVTGGVRYLTGQQDGILFSSNGGSLGGRD</sequence>
<keyword evidence="11" id="KW-1185">Reference proteome</keyword>
<evidence type="ECO:0008006" key="12">
    <source>
        <dbReference type="Google" id="ProtNLM"/>
    </source>
</evidence>
<reference evidence="10 11" key="1">
    <citation type="journal article" date="2018" name="Mol. Biol. Evol.">
        <title>Broad Genomic Sampling Reveals a Smut Pathogenic Ancestry of the Fungal Clade Ustilaginomycotina.</title>
        <authorList>
            <person name="Kijpornyongpan T."/>
            <person name="Mondo S.J."/>
            <person name="Barry K."/>
            <person name="Sandor L."/>
            <person name="Lee J."/>
            <person name="Lipzen A."/>
            <person name="Pangilinan J."/>
            <person name="LaButti K."/>
            <person name="Hainaut M."/>
            <person name="Henrissat B."/>
            <person name="Grigoriev I.V."/>
            <person name="Spatafora J.W."/>
            <person name="Aime M.C."/>
        </authorList>
    </citation>
    <scope>NUCLEOTIDE SEQUENCE [LARGE SCALE GENOMIC DNA]</scope>
    <source>
        <strain evidence="10 11">MCA 5214</strain>
    </source>
</reference>
<evidence type="ECO:0000256" key="6">
    <source>
        <dbReference type="SAM" id="MobiDB-lite"/>
    </source>
</evidence>
<dbReference type="PANTHER" id="PTHR15948">
    <property type="entry name" value="G-PROTEIN COUPLED RECEPTOR 89-RELATED"/>
    <property type="match status" value="1"/>
</dbReference>
<evidence type="ECO:0000259" key="9">
    <source>
        <dbReference type="Pfam" id="PF12537"/>
    </source>
</evidence>
<feature type="domain" description="Abscisic acid G-protein coupled receptor-like" evidence="8">
    <location>
        <begin position="353"/>
        <end position="546"/>
    </location>
</feature>
<feature type="domain" description="Golgi pH regulator conserved" evidence="9">
    <location>
        <begin position="211"/>
        <end position="285"/>
    </location>
</feature>
<evidence type="ECO:0000256" key="5">
    <source>
        <dbReference type="SAM" id="Coils"/>
    </source>
</evidence>
<feature type="transmembrane region" description="Helical" evidence="7">
    <location>
        <begin position="143"/>
        <end position="169"/>
    </location>
</feature>
<dbReference type="RefSeq" id="XP_025360245.1">
    <property type="nucleotide sequence ID" value="XM_025508466.1"/>
</dbReference>
<evidence type="ECO:0000256" key="3">
    <source>
        <dbReference type="ARBA" id="ARBA00022989"/>
    </source>
</evidence>
<dbReference type="OrthoDB" id="264392at2759"/>
<dbReference type="PANTHER" id="PTHR15948:SF0">
    <property type="entry name" value="GOLGI PH REGULATOR A-RELATED"/>
    <property type="match status" value="1"/>
</dbReference>
<evidence type="ECO:0000313" key="11">
    <source>
        <dbReference type="Proteomes" id="UP000245884"/>
    </source>
</evidence>
<dbReference type="Pfam" id="PF12430">
    <property type="entry name" value="ABA_GPCR"/>
    <property type="match status" value="1"/>
</dbReference>
<feature type="coiled-coil region" evidence="5">
    <location>
        <begin position="327"/>
        <end position="354"/>
    </location>
</feature>
<accession>A0A316UNZ9</accession>
<comment type="subcellular location">
    <subcellularLocation>
        <location evidence="1">Membrane</location>
        <topology evidence="1">Multi-pass membrane protein</topology>
    </subcellularLocation>
</comment>
<evidence type="ECO:0000256" key="7">
    <source>
        <dbReference type="SAM" id="Phobius"/>
    </source>
</evidence>
<dbReference type="Pfam" id="PF12537">
    <property type="entry name" value="GPHR_N"/>
    <property type="match status" value="1"/>
</dbReference>
<evidence type="ECO:0000313" key="10">
    <source>
        <dbReference type="EMBL" id="PWN25633.1"/>
    </source>
</evidence>
<dbReference type="InterPro" id="IPR022535">
    <property type="entry name" value="Golgi_pH-regulator_cons_dom"/>
</dbReference>
<keyword evidence="5" id="KW-0175">Coiled coil</keyword>
<feature type="region of interest" description="Disordered" evidence="6">
    <location>
        <begin position="251"/>
        <end position="272"/>
    </location>
</feature>
<keyword evidence="2 7" id="KW-0812">Transmembrane</keyword>
<keyword evidence="4 7" id="KW-0472">Membrane</keyword>
<evidence type="ECO:0000256" key="2">
    <source>
        <dbReference type="ARBA" id="ARBA00022692"/>
    </source>
</evidence>
<dbReference type="AlphaFoldDB" id="A0A316UNZ9"/>